<dbReference type="AlphaFoldDB" id="A0A4R6LCT9"/>
<protein>
    <submittedName>
        <fullName evidence="1">Uncharacterized protein</fullName>
    </submittedName>
</protein>
<name>A0A4R6LCT9_9FIRM</name>
<comment type="caution">
    <text evidence="1">The sequence shown here is derived from an EMBL/GenBank/DDBJ whole genome shotgun (WGS) entry which is preliminary data.</text>
</comment>
<gene>
    <name evidence="1" type="ORF">DFR79_1452</name>
</gene>
<dbReference type="SUPFAM" id="SSF52540">
    <property type="entry name" value="P-loop containing nucleoside triphosphate hydrolases"/>
    <property type="match status" value="1"/>
</dbReference>
<dbReference type="RefSeq" id="WP_133516358.1">
    <property type="nucleotide sequence ID" value="NZ_SNWX01000045.1"/>
</dbReference>
<proteinExistence type="predicted"/>
<dbReference type="OrthoDB" id="2531964at2"/>
<sequence>MNDIKVSDVFGVRKEMVLSYIERENVDGKFENALESDRHIVIYGSSKQGKSALVQKHISEDKMISIGCGPKMSTQDIYKSLLRQIGIKIETSQEKTQNSSGEVTVKTSIKALLPFGQAKAEAGAKISEEDENKVSYSHIEFNLEIAQDISELLDECNFDKLIIIENFHYLDEEEQKTLAFDLRHFQEKGYKFIILGIWREKNRLIQFNGDLLDRITEIPVEPWENKDFDFVIEKGSEILNINFSEEIIAEMKDISFGNIGILQELCKETCLAAEITEKCDDHNTIKNNDYFEKAIEIKVYQYSSRHLRVLESIADAGKKYREGLFMPYYLVIVIIQSDIDDLKDGISRRSLTDKIREIHYRGEDVRSSDISYLLHNLAESQSKKKIIPPLFDYDRVNRRLRIIDTSLTFFLNFENSKEIIEVIPDPTENIS</sequence>
<dbReference type="EMBL" id="SNWX01000045">
    <property type="protein sequence ID" value="TDO71611.1"/>
    <property type="molecule type" value="Genomic_DNA"/>
</dbReference>
<dbReference type="Proteomes" id="UP000295064">
    <property type="component" value="Unassembled WGS sequence"/>
</dbReference>
<dbReference type="Gene3D" id="3.40.50.300">
    <property type="entry name" value="P-loop containing nucleotide triphosphate hydrolases"/>
    <property type="match status" value="1"/>
</dbReference>
<dbReference type="InterPro" id="IPR027417">
    <property type="entry name" value="P-loop_NTPase"/>
</dbReference>
<evidence type="ECO:0000313" key="1">
    <source>
        <dbReference type="EMBL" id="TDO71611.1"/>
    </source>
</evidence>
<evidence type="ECO:0000313" key="2">
    <source>
        <dbReference type="Proteomes" id="UP000295064"/>
    </source>
</evidence>
<organism evidence="1 2">
    <name type="scientific">Halanaerobium saccharolyticum</name>
    <dbReference type="NCBI Taxonomy" id="43595"/>
    <lineage>
        <taxon>Bacteria</taxon>
        <taxon>Bacillati</taxon>
        <taxon>Bacillota</taxon>
        <taxon>Clostridia</taxon>
        <taxon>Halanaerobiales</taxon>
        <taxon>Halanaerobiaceae</taxon>
        <taxon>Halanaerobium</taxon>
    </lineage>
</organism>
<reference evidence="1 2" key="1">
    <citation type="submission" date="2019-03" db="EMBL/GenBank/DDBJ databases">
        <title>Subsurface microbial communities from deep shales in Ohio and West Virginia, USA.</title>
        <authorList>
            <person name="Wrighton K."/>
        </authorList>
    </citation>
    <scope>NUCLEOTIDE SEQUENCE [LARGE SCALE GENOMIC DNA]</scope>
    <source>
        <strain evidence="1 2">MA284_T2</strain>
    </source>
</reference>
<accession>A0A4R6LCT9</accession>